<dbReference type="Proteomes" id="UP000663891">
    <property type="component" value="Unassembled WGS sequence"/>
</dbReference>
<dbReference type="AlphaFoldDB" id="A0A815GCV2"/>
<gene>
    <name evidence="1" type="ORF">VCS650_LOCUS33060</name>
</gene>
<comment type="caution">
    <text evidence="1">The sequence shown here is derived from an EMBL/GenBank/DDBJ whole genome shotgun (WGS) entry which is preliminary data.</text>
</comment>
<dbReference type="EMBL" id="CAJNON010000626">
    <property type="protein sequence ID" value="CAF1337969.1"/>
    <property type="molecule type" value="Genomic_DNA"/>
</dbReference>
<evidence type="ECO:0000313" key="2">
    <source>
        <dbReference type="Proteomes" id="UP000663891"/>
    </source>
</evidence>
<sequence length="139" mass="16575">MDPVYISSKYGFFTIENSHEDFNVGRRNQQYHRRRRRHHLLVEQRKRQYHQQQRYQHTIDVPTLISCLTVTIKSDKYIIFSIDSHHYICRIPSPFTVNISSSGVFDTSPPAHRPSTARFIDDKQQPDHPDYSQFDINNI</sequence>
<reference evidence="1" key="1">
    <citation type="submission" date="2021-02" db="EMBL/GenBank/DDBJ databases">
        <authorList>
            <person name="Nowell W R."/>
        </authorList>
    </citation>
    <scope>NUCLEOTIDE SEQUENCE</scope>
</reference>
<accession>A0A815GCV2</accession>
<proteinExistence type="predicted"/>
<protein>
    <submittedName>
        <fullName evidence="1">Uncharacterized protein</fullName>
    </submittedName>
</protein>
<organism evidence="1 2">
    <name type="scientific">Adineta steineri</name>
    <dbReference type="NCBI Taxonomy" id="433720"/>
    <lineage>
        <taxon>Eukaryota</taxon>
        <taxon>Metazoa</taxon>
        <taxon>Spiralia</taxon>
        <taxon>Gnathifera</taxon>
        <taxon>Rotifera</taxon>
        <taxon>Eurotatoria</taxon>
        <taxon>Bdelloidea</taxon>
        <taxon>Adinetida</taxon>
        <taxon>Adinetidae</taxon>
        <taxon>Adineta</taxon>
    </lineage>
</organism>
<name>A0A815GCV2_9BILA</name>
<evidence type="ECO:0000313" key="1">
    <source>
        <dbReference type="EMBL" id="CAF1337969.1"/>
    </source>
</evidence>